<organism evidence="10 11">
    <name type="scientific">Pristionchus entomophagus</name>
    <dbReference type="NCBI Taxonomy" id="358040"/>
    <lineage>
        <taxon>Eukaryota</taxon>
        <taxon>Metazoa</taxon>
        <taxon>Ecdysozoa</taxon>
        <taxon>Nematoda</taxon>
        <taxon>Chromadorea</taxon>
        <taxon>Rhabditida</taxon>
        <taxon>Rhabditina</taxon>
        <taxon>Diplogasteromorpha</taxon>
        <taxon>Diplogasteroidea</taxon>
        <taxon>Neodiplogasteridae</taxon>
        <taxon>Pristionchus</taxon>
    </lineage>
</organism>
<feature type="active site" description="Proton donor" evidence="6">
    <location>
        <position position="29"/>
    </location>
</feature>
<keyword evidence="4 8" id="KW-0904">Protein phosphatase</keyword>
<evidence type="ECO:0000256" key="7">
    <source>
        <dbReference type="PIRSR" id="PIRSR628472-2"/>
    </source>
</evidence>
<gene>
    <name evidence="10" type="ORF">PENTCL1PPCAC_24422</name>
</gene>
<evidence type="ECO:0000256" key="9">
    <source>
        <dbReference type="SAM" id="MobiDB-lite"/>
    </source>
</evidence>
<dbReference type="AlphaFoldDB" id="A0AAV5U702"/>
<feature type="non-terminal residue" evidence="10">
    <location>
        <position position="1"/>
    </location>
</feature>
<feature type="active site" description="Nucleophile" evidence="6">
    <location>
        <position position="27"/>
    </location>
</feature>
<evidence type="ECO:0000256" key="5">
    <source>
        <dbReference type="ARBA" id="ARBA00051722"/>
    </source>
</evidence>
<keyword evidence="8" id="KW-0805">Transcription regulation</keyword>
<keyword evidence="7 8" id="KW-0479">Metal-binding</keyword>
<protein>
    <recommendedName>
        <fullName evidence="8">Eyes absent homolog</fullName>
        <ecNumber evidence="8">3.1.3.48</ecNumber>
    </recommendedName>
</protein>
<proteinExistence type="inferred from homology"/>
<feature type="binding site" evidence="7">
    <location>
        <position position="27"/>
    </location>
    <ligand>
        <name>Mg(2+)</name>
        <dbReference type="ChEBI" id="CHEBI:18420"/>
    </ligand>
</feature>
<reference evidence="10" key="1">
    <citation type="submission" date="2023-10" db="EMBL/GenBank/DDBJ databases">
        <title>Genome assembly of Pristionchus species.</title>
        <authorList>
            <person name="Yoshida K."/>
            <person name="Sommer R.J."/>
        </authorList>
    </citation>
    <scope>NUCLEOTIDE SEQUENCE</scope>
    <source>
        <strain evidence="10">RS0144</strain>
    </source>
</reference>
<keyword evidence="2 8" id="KW-0378">Hydrolase</keyword>
<dbReference type="GO" id="GO:0045739">
    <property type="term" value="P:positive regulation of DNA repair"/>
    <property type="evidence" value="ECO:0007669"/>
    <property type="project" value="TreeGrafter"/>
</dbReference>
<feature type="region of interest" description="Disordered" evidence="9">
    <location>
        <begin position="109"/>
        <end position="128"/>
    </location>
</feature>
<keyword evidence="8" id="KW-0804">Transcription</keyword>
<feature type="compositionally biased region" description="Low complexity" evidence="9">
    <location>
        <begin position="119"/>
        <end position="128"/>
    </location>
</feature>
<evidence type="ECO:0000313" key="10">
    <source>
        <dbReference type="EMBL" id="GMT02248.1"/>
    </source>
</evidence>
<dbReference type="PANTHER" id="PTHR10190:SF16">
    <property type="entry name" value="DEVELOPMENTAL PROTEIN EYES ABSENT"/>
    <property type="match status" value="1"/>
</dbReference>
<evidence type="ECO:0000256" key="1">
    <source>
        <dbReference type="ARBA" id="ARBA00010501"/>
    </source>
</evidence>
<dbReference type="InterPro" id="IPR028472">
    <property type="entry name" value="EYA"/>
</dbReference>
<keyword evidence="11" id="KW-1185">Reference proteome</keyword>
<dbReference type="GO" id="GO:0005634">
    <property type="term" value="C:nucleus"/>
    <property type="evidence" value="ECO:0007669"/>
    <property type="project" value="TreeGrafter"/>
</dbReference>
<comment type="similarity">
    <text evidence="1 8">Belongs to the HAD-like hydrolase superfamily. EYA family.</text>
</comment>
<dbReference type="EMBL" id="BTSX01000005">
    <property type="protein sequence ID" value="GMT02248.1"/>
    <property type="molecule type" value="Genomic_DNA"/>
</dbReference>
<feature type="binding site" evidence="7">
    <location>
        <position position="29"/>
    </location>
    <ligand>
        <name>Mg(2+)</name>
        <dbReference type="ChEBI" id="CHEBI:18420"/>
    </ligand>
</feature>
<dbReference type="Proteomes" id="UP001432027">
    <property type="component" value="Unassembled WGS sequence"/>
</dbReference>
<evidence type="ECO:0000256" key="4">
    <source>
        <dbReference type="ARBA" id="ARBA00022912"/>
    </source>
</evidence>
<dbReference type="GO" id="GO:0046872">
    <property type="term" value="F:metal ion binding"/>
    <property type="evidence" value="ECO:0007669"/>
    <property type="project" value="UniProtKB-KW"/>
</dbReference>
<dbReference type="GO" id="GO:0030154">
    <property type="term" value="P:cell differentiation"/>
    <property type="evidence" value="ECO:0007669"/>
    <property type="project" value="TreeGrafter"/>
</dbReference>
<comment type="catalytic activity">
    <reaction evidence="5 8">
        <text>O-phospho-L-tyrosyl-[protein] + H2O = L-tyrosyl-[protein] + phosphate</text>
        <dbReference type="Rhea" id="RHEA:10684"/>
        <dbReference type="Rhea" id="RHEA-COMP:10136"/>
        <dbReference type="Rhea" id="RHEA-COMP:20101"/>
        <dbReference type="ChEBI" id="CHEBI:15377"/>
        <dbReference type="ChEBI" id="CHEBI:43474"/>
        <dbReference type="ChEBI" id="CHEBI:46858"/>
        <dbReference type="ChEBI" id="CHEBI:61978"/>
        <dbReference type="EC" id="3.1.3.48"/>
    </reaction>
</comment>
<evidence type="ECO:0000256" key="3">
    <source>
        <dbReference type="ARBA" id="ARBA00022842"/>
    </source>
</evidence>
<comment type="caution">
    <text evidence="10">The sequence shown here is derived from an EMBL/GenBank/DDBJ whole genome shotgun (WGS) entry which is preliminary data.</text>
</comment>
<evidence type="ECO:0000256" key="6">
    <source>
        <dbReference type="PIRSR" id="PIRSR628472-1"/>
    </source>
</evidence>
<accession>A0AAV5U702</accession>
<dbReference type="GO" id="GO:0004725">
    <property type="term" value="F:protein tyrosine phosphatase activity"/>
    <property type="evidence" value="ECO:0007669"/>
    <property type="project" value="UniProtKB-EC"/>
</dbReference>
<dbReference type="EC" id="3.1.3.48" evidence="8"/>
<dbReference type="Gene3D" id="3.40.50.12350">
    <property type="match status" value="1"/>
</dbReference>
<dbReference type="PANTHER" id="PTHR10190">
    <property type="entry name" value="EYES ABSENT"/>
    <property type="match status" value="1"/>
</dbReference>
<name>A0AAV5U702_9BILA</name>
<comment type="cofactor">
    <cofactor evidence="7 8">
        <name>Mg(2+)</name>
        <dbReference type="ChEBI" id="CHEBI:18420"/>
    </cofactor>
    <text evidence="7 8">Binds 1 Mg(2+) ion per subunit.</text>
</comment>
<evidence type="ECO:0000313" key="11">
    <source>
        <dbReference type="Proteomes" id="UP001432027"/>
    </source>
</evidence>
<dbReference type="InterPro" id="IPR038102">
    <property type="entry name" value="EYA_dom_sf"/>
</dbReference>
<dbReference type="GO" id="GO:2001240">
    <property type="term" value="P:negative regulation of extrinsic apoptotic signaling pathway in absence of ligand"/>
    <property type="evidence" value="ECO:0007669"/>
    <property type="project" value="TreeGrafter"/>
</dbReference>
<evidence type="ECO:0000256" key="2">
    <source>
        <dbReference type="ARBA" id="ARBA00022801"/>
    </source>
</evidence>
<keyword evidence="3 7" id="KW-0460">Magnesium</keyword>
<evidence type="ECO:0000256" key="8">
    <source>
        <dbReference type="RuleBase" id="RU362036"/>
    </source>
</evidence>
<sequence>AKSSKKKKIGGSSSPPEAQYVRVFVWDLDDVSVIAPSQLEMAARLAPAASQPHVLRQAAIQVHSLVFPSSTDHLDINDHEFFQVCNAEDAVVEEPTAVAAGTAASTPIAASEGEEAGNAVTSTTSTRSVTSEAARRVAAKYANLRQVYEQYAMNRGGLLERGIPGASKEFEESLATVDAMLGGKTQNVLRCLEIVTARSLQSMDKYANVIISNESVVAQAAQMLLIGAAPYVPLENLFSCGKQGKEMILDRLTARFGKKCSFVVVTSSGDTQNIARKEQMAVWPVSSPEAFVNLYSAQNDFLLGSGR</sequence>